<dbReference type="Pfam" id="PF02413">
    <property type="entry name" value="Caudo_TAP"/>
    <property type="match status" value="1"/>
</dbReference>
<accession>A0AAW5W8I9</accession>
<dbReference type="InterPro" id="IPR003458">
    <property type="entry name" value="Phage_T4_Gp38_tail_assem"/>
</dbReference>
<evidence type="ECO:0000313" key="1">
    <source>
        <dbReference type="EMBL" id="MCX9004920.1"/>
    </source>
</evidence>
<comment type="caution">
    <text evidence="1">The sequence shown here is derived from an EMBL/GenBank/DDBJ whole genome shotgun (WGS) entry which is preliminary data.</text>
</comment>
<protein>
    <submittedName>
        <fullName evidence="1">Tail fiber assembly protein</fullName>
    </submittedName>
</protein>
<dbReference type="EMBL" id="JANDBG010000061">
    <property type="protein sequence ID" value="MCX9004920.1"/>
    <property type="molecule type" value="Genomic_DNA"/>
</dbReference>
<organism evidence="1 2">
    <name type="scientific">Citrobacter portucalensis</name>
    <dbReference type="NCBI Taxonomy" id="1639133"/>
    <lineage>
        <taxon>Bacteria</taxon>
        <taxon>Pseudomonadati</taxon>
        <taxon>Pseudomonadota</taxon>
        <taxon>Gammaproteobacteria</taxon>
        <taxon>Enterobacterales</taxon>
        <taxon>Enterobacteriaceae</taxon>
        <taxon>Citrobacter</taxon>
        <taxon>Citrobacter freundii complex</taxon>
    </lineage>
</organism>
<dbReference type="AlphaFoldDB" id="A0AAW5W8I9"/>
<dbReference type="RefSeq" id="WP_267449879.1">
    <property type="nucleotide sequence ID" value="NZ_JANDBG010000061.1"/>
</dbReference>
<sequence>MQHLKNLKSYTPDDEYSLFLMKEHSAEFFISDDGRDWYESQASFSPDTLKVAYDEAGIIRSISRDVSSIYPRDLSVVEFPATKANLRVTLGDYWFYKDGKLQQIRDYLADAETERNSRMADATARIDWLEDAQKDGDITAEEAAELAELRAYRTALRRLDLSAAPKINWPDAPV</sequence>
<dbReference type="Proteomes" id="UP001207430">
    <property type="component" value="Unassembled WGS sequence"/>
</dbReference>
<proteinExistence type="predicted"/>
<name>A0AAW5W8I9_9ENTR</name>
<reference evidence="1" key="1">
    <citation type="submission" date="2022-07" db="EMBL/GenBank/DDBJ databases">
        <title>Genome Sequence of Citrobacter portucalensis from Edible Snails.</title>
        <authorList>
            <person name="Okafor A.C."/>
            <person name="Ogbo F.C."/>
            <person name="Ruppitsch W."/>
            <person name="Allerberger F."/>
        </authorList>
    </citation>
    <scope>NUCLEOTIDE SEQUENCE</scope>
    <source>
        <strain evidence="1">Igbk 7</strain>
    </source>
</reference>
<gene>
    <name evidence="1" type="ORF">NLN86_25305</name>
</gene>
<evidence type="ECO:0000313" key="2">
    <source>
        <dbReference type="Proteomes" id="UP001207430"/>
    </source>
</evidence>